<sequence length="63" mass="7262">MVMATITVNDEVKQELKKIGRKGESYSDIVNRLLIYYCTKKPDAELNDILENEEFTPLDLEAI</sequence>
<gene>
    <name evidence="2" type="ordered locus">Mpet_1186</name>
</gene>
<dbReference type="Pfam" id="PF02697">
    <property type="entry name" value="VAPB_antitox"/>
    <property type="match status" value="1"/>
</dbReference>
<dbReference type="AlphaFoldDB" id="E1RDJ5"/>
<dbReference type="eggNOG" id="arCOG13749">
    <property type="taxonomic scope" value="Archaea"/>
</dbReference>
<dbReference type="InterPro" id="IPR003847">
    <property type="entry name" value="Put_antitoxin"/>
</dbReference>
<keyword evidence="1" id="KW-1277">Toxin-antitoxin system</keyword>
<keyword evidence="3" id="KW-1185">Reference proteome</keyword>
<organism evidence="2 3">
    <name type="scientific">Methanolacinia petrolearia (strain DSM 11571 / OCM 486 / SEBR 4847)</name>
    <name type="common">Methanoplanus petrolearius</name>
    <dbReference type="NCBI Taxonomy" id="679926"/>
    <lineage>
        <taxon>Archaea</taxon>
        <taxon>Methanobacteriati</taxon>
        <taxon>Methanobacteriota</taxon>
        <taxon>Stenosarchaea group</taxon>
        <taxon>Methanomicrobia</taxon>
        <taxon>Methanomicrobiales</taxon>
        <taxon>Methanomicrobiaceae</taxon>
        <taxon>Methanolacinia</taxon>
    </lineage>
</organism>
<name>E1RDJ5_METP4</name>
<proteinExistence type="predicted"/>
<dbReference type="HOGENOM" id="CLU_2875106_0_0_2"/>
<evidence type="ECO:0000313" key="2">
    <source>
        <dbReference type="EMBL" id="ADN35948.1"/>
    </source>
</evidence>
<evidence type="ECO:0000313" key="3">
    <source>
        <dbReference type="Proteomes" id="UP000006565"/>
    </source>
</evidence>
<evidence type="ECO:0000256" key="1">
    <source>
        <dbReference type="ARBA" id="ARBA00022649"/>
    </source>
</evidence>
<dbReference type="Proteomes" id="UP000006565">
    <property type="component" value="Chromosome"/>
</dbReference>
<reference evidence="2 3" key="1">
    <citation type="journal article" date="2010" name="Stand. Genomic Sci.">
        <title>Complete genome sequence of Methanoplanus petrolearius type strain (SEBR 4847).</title>
        <authorList>
            <person name="Brambilla E."/>
            <person name="Djao O.D."/>
            <person name="Daligault H."/>
            <person name="Lapidus A."/>
            <person name="Lucas S."/>
            <person name="Hammon N."/>
            <person name="Nolan M."/>
            <person name="Tice H."/>
            <person name="Cheng J.F."/>
            <person name="Han C."/>
            <person name="Tapia R."/>
            <person name="Goodwin L."/>
            <person name="Pitluck S."/>
            <person name="Liolios K."/>
            <person name="Ivanova N."/>
            <person name="Mavromatis K."/>
            <person name="Mikhailova N."/>
            <person name="Pati A."/>
            <person name="Chen A."/>
            <person name="Palaniappan K."/>
            <person name="Land M."/>
            <person name="Hauser L."/>
            <person name="Chang Y.J."/>
            <person name="Jeffries C.D."/>
            <person name="Rohde M."/>
            <person name="Spring S."/>
            <person name="Sikorski J."/>
            <person name="Goker M."/>
            <person name="Woyke T."/>
            <person name="Bristow J."/>
            <person name="Eisen J.A."/>
            <person name="Markowitz V."/>
            <person name="Hugenholtz P."/>
            <person name="Kyrpides N.C."/>
            <person name="Klenk H.P."/>
        </authorList>
    </citation>
    <scope>NUCLEOTIDE SEQUENCE [LARGE SCALE GENOMIC DNA]</scope>
    <source>
        <strain evidence="3">DSM 11571 / OCM 486 / SEBR 4847</strain>
    </source>
</reference>
<accession>E1RDJ5</accession>
<dbReference type="KEGG" id="mpi:Mpet_1186"/>
<dbReference type="EMBL" id="CP002117">
    <property type="protein sequence ID" value="ADN35948.1"/>
    <property type="molecule type" value="Genomic_DNA"/>
</dbReference>
<evidence type="ECO:0008006" key="4">
    <source>
        <dbReference type="Google" id="ProtNLM"/>
    </source>
</evidence>
<protein>
    <recommendedName>
        <fullName evidence="4">Ribbon-helix-helix protein CopG domain-containing protein</fullName>
    </recommendedName>
</protein>